<evidence type="ECO:0000313" key="2">
    <source>
        <dbReference type="Proteomes" id="UP000534870"/>
    </source>
</evidence>
<protein>
    <submittedName>
        <fullName evidence="1">Uncharacterized protein</fullName>
    </submittedName>
</protein>
<sequence length="346" mass="38795">MSGSSLPYRLRPNKAVDRELFLSLLMRLAPRLGLEKYHYVSLGGPFLEDFRLVHSRIGIGSKKKRRTIGKLTCIESEEEVHKRQRFNRPVAAIKCVHSTLEKFLDQTTFTTPAIIWFDYTAPKGIASQIQRFAATVGTVPVGSVLRVTLNGNPTSLGSGGEEPSGKDLSVEVDGDVSADRAQKPTKAEWRLEQFKQRLGTLVPAGLTADAMMHKKYGPTLLQVLKLAVEKQALSFTDRQIVWALATHYADDQPMVTATLIVVSREDTATEKLIEGWEFYSTPDEPHRIELPALSSLERLTMESNNNAHNKLGFDLAKVIESKLGVDPVDVFKKFYRLYPHFSRVEL</sequence>
<dbReference type="AlphaFoldDB" id="A0A7Y7IT38"/>
<organism evidence="1 2">
    <name type="scientific">Nguyenibacter vanlangensis</name>
    <dbReference type="NCBI Taxonomy" id="1216886"/>
    <lineage>
        <taxon>Bacteria</taxon>
        <taxon>Pseudomonadati</taxon>
        <taxon>Pseudomonadota</taxon>
        <taxon>Alphaproteobacteria</taxon>
        <taxon>Acetobacterales</taxon>
        <taxon>Acetobacteraceae</taxon>
        <taxon>Nguyenibacter</taxon>
    </lineage>
</organism>
<dbReference type="EMBL" id="JABXXP010000005">
    <property type="protein sequence ID" value="NVN09812.1"/>
    <property type="molecule type" value="Genomic_DNA"/>
</dbReference>
<dbReference type="Pfam" id="PF20553">
    <property type="entry name" value="Methyltransf_35"/>
    <property type="match status" value="1"/>
</dbReference>
<dbReference type="Proteomes" id="UP000534870">
    <property type="component" value="Unassembled WGS sequence"/>
</dbReference>
<gene>
    <name evidence="1" type="ORF">HUK84_01385</name>
</gene>
<accession>A0A7Y7IT38</accession>
<comment type="caution">
    <text evidence="1">The sequence shown here is derived from an EMBL/GenBank/DDBJ whole genome shotgun (WGS) entry which is preliminary data.</text>
</comment>
<reference evidence="1 2" key="1">
    <citation type="submission" date="2020-06" db="EMBL/GenBank/DDBJ databases">
        <title>Description of novel acetic acid bacteria.</title>
        <authorList>
            <person name="Sombolestani A."/>
        </authorList>
    </citation>
    <scope>NUCLEOTIDE SEQUENCE [LARGE SCALE GENOMIC DNA]</scope>
    <source>
        <strain evidence="1 2">LMG 31431</strain>
    </source>
</reference>
<name>A0A7Y7IT38_9PROT</name>
<proteinExistence type="predicted"/>
<dbReference type="RefSeq" id="WP_176638610.1">
    <property type="nucleotide sequence ID" value="NZ_JABXXP010000005.1"/>
</dbReference>
<evidence type="ECO:0000313" key="1">
    <source>
        <dbReference type="EMBL" id="NVN09812.1"/>
    </source>
</evidence>
<dbReference type="InterPro" id="IPR046788">
    <property type="entry name" value="Methyltransf_35"/>
</dbReference>